<keyword evidence="6" id="KW-0255">Endonuclease</keyword>
<keyword evidence="18" id="KW-1185">Reference proteome</keyword>
<organism evidence="17 18">
    <name type="scientific">Taeniopygia guttata</name>
    <name type="common">Zebra finch</name>
    <name type="synonym">Poephila guttata</name>
    <dbReference type="NCBI Taxonomy" id="59729"/>
    <lineage>
        <taxon>Eukaryota</taxon>
        <taxon>Metazoa</taxon>
        <taxon>Chordata</taxon>
        <taxon>Craniata</taxon>
        <taxon>Vertebrata</taxon>
        <taxon>Euteleostomi</taxon>
        <taxon>Archelosauria</taxon>
        <taxon>Archosauria</taxon>
        <taxon>Dinosauria</taxon>
        <taxon>Saurischia</taxon>
        <taxon>Theropoda</taxon>
        <taxon>Coelurosauria</taxon>
        <taxon>Aves</taxon>
        <taxon>Neognathae</taxon>
        <taxon>Neoaves</taxon>
        <taxon>Telluraves</taxon>
        <taxon>Australaves</taxon>
        <taxon>Passeriformes</taxon>
        <taxon>Passeroidea</taxon>
        <taxon>Estrildidae</taxon>
        <taxon>Estrildinae</taxon>
        <taxon>Taeniopygia</taxon>
    </lineage>
</organism>
<dbReference type="InterPro" id="IPR001037">
    <property type="entry name" value="Integrase_C_retrovir"/>
</dbReference>
<dbReference type="Pfam" id="PF02022">
    <property type="entry name" value="Integrase_Zn"/>
    <property type="match status" value="1"/>
</dbReference>
<keyword evidence="9" id="KW-0695">RNA-directed DNA polymerase</keyword>
<dbReference type="Ensembl" id="ENSTGUT00000020146.1">
    <property type="protein sequence ID" value="ENSTGUP00000023015.1"/>
    <property type="gene ID" value="ENSTGUG00000026161.1"/>
</dbReference>
<evidence type="ECO:0000256" key="2">
    <source>
        <dbReference type="ARBA" id="ARBA00022679"/>
    </source>
</evidence>
<dbReference type="PROSITE" id="PS50879">
    <property type="entry name" value="RNASE_H_1"/>
    <property type="match status" value="1"/>
</dbReference>
<dbReference type="Pfam" id="PF00665">
    <property type="entry name" value="rve"/>
    <property type="match status" value="1"/>
</dbReference>
<dbReference type="InterPro" id="IPR036397">
    <property type="entry name" value="RNaseH_sf"/>
</dbReference>
<keyword evidence="7" id="KW-0378">Hydrolase</keyword>
<feature type="domain" description="RNase H type-1" evidence="14">
    <location>
        <begin position="89"/>
        <end position="225"/>
    </location>
</feature>
<feature type="domain" description="Integrase-type" evidence="16">
    <location>
        <begin position="451"/>
        <end position="498"/>
    </location>
</feature>
<dbReference type="GO" id="GO:0003964">
    <property type="term" value="F:RNA-directed DNA polymerase activity"/>
    <property type="evidence" value="ECO:0007669"/>
    <property type="project" value="UniProtKB-KW"/>
</dbReference>
<dbReference type="Ensembl" id="ENSTGUT00000023181.1">
    <property type="protein sequence ID" value="ENSTGUP00000021005.1"/>
    <property type="gene ID" value="ENSTGUG00000026161.1"/>
</dbReference>
<dbReference type="GO" id="GO:0004523">
    <property type="term" value="F:RNA-DNA hybrid ribonuclease activity"/>
    <property type="evidence" value="ECO:0007669"/>
    <property type="project" value="InterPro"/>
</dbReference>
<keyword evidence="4" id="KW-0540">Nuclease</keyword>
<keyword evidence="8" id="KW-0229">DNA integration</keyword>
<dbReference type="GO" id="GO:0015074">
    <property type="term" value="P:DNA integration"/>
    <property type="evidence" value="ECO:0007669"/>
    <property type="project" value="UniProtKB-KW"/>
</dbReference>
<evidence type="ECO:0000256" key="10">
    <source>
        <dbReference type="ARBA" id="ARBA00023125"/>
    </source>
</evidence>
<evidence type="ECO:0000256" key="7">
    <source>
        <dbReference type="ARBA" id="ARBA00022801"/>
    </source>
</evidence>
<dbReference type="InterPro" id="IPR001584">
    <property type="entry name" value="Integrase_cat-core"/>
</dbReference>
<evidence type="ECO:0000313" key="17">
    <source>
        <dbReference type="Ensembl" id="ENSTGUP00000023015.1"/>
    </source>
</evidence>
<keyword evidence="10" id="KW-0238">DNA-binding</keyword>
<dbReference type="Gene3D" id="2.30.30.10">
    <property type="entry name" value="Integrase, C-terminal domain superfamily, retroviral"/>
    <property type="match status" value="1"/>
</dbReference>
<protein>
    <recommendedName>
        <fullName evidence="1">RNA-directed DNA polymerase</fullName>
        <ecNumber evidence="1">2.7.7.49</ecNumber>
    </recommendedName>
</protein>
<dbReference type="PROSITE" id="PS50994">
    <property type="entry name" value="INTEGRASE"/>
    <property type="match status" value="1"/>
</dbReference>
<feature type="domain" description="Integrase-type" evidence="13">
    <location>
        <begin position="230"/>
        <end position="271"/>
    </location>
</feature>
<dbReference type="PROSITE" id="PS50876">
    <property type="entry name" value="ZF_INTEGRASE"/>
    <property type="match status" value="1"/>
</dbReference>
<evidence type="ECO:0000259" key="13">
    <source>
        <dbReference type="PROSITE" id="PS50876"/>
    </source>
</evidence>
<feature type="DNA-binding region" description="Integrase-type" evidence="12">
    <location>
        <begin position="451"/>
        <end position="498"/>
    </location>
</feature>
<reference evidence="17" key="2">
    <citation type="submission" date="2025-05" db="UniProtKB">
        <authorList>
            <consortium name="Ensembl"/>
        </authorList>
    </citation>
    <scope>IDENTIFICATION</scope>
</reference>
<evidence type="ECO:0000256" key="1">
    <source>
        <dbReference type="ARBA" id="ARBA00012493"/>
    </source>
</evidence>
<dbReference type="Gene3D" id="3.30.420.10">
    <property type="entry name" value="Ribonuclease H-like superfamily/Ribonuclease H"/>
    <property type="match status" value="2"/>
</dbReference>
<evidence type="ECO:0000313" key="18">
    <source>
        <dbReference type="Proteomes" id="UP000007754"/>
    </source>
</evidence>
<dbReference type="GO" id="GO:0008270">
    <property type="term" value="F:zinc ion binding"/>
    <property type="evidence" value="ECO:0007669"/>
    <property type="project" value="UniProtKB-KW"/>
</dbReference>
<proteinExistence type="predicted"/>
<evidence type="ECO:0000256" key="8">
    <source>
        <dbReference type="ARBA" id="ARBA00022908"/>
    </source>
</evidence>
<evidence type="ECO:0000259" key="14">
    <source>
        <dbReference type="PROSITE" id="PS50879"/>
    </source>
</evidence>
<dbReference type="InterPro" id="IPR036862">
    <property type="entry name" value="Integrase_C_dom_sf_retrovir"/>
</dbReference>
<dbReference type="PANTHER" id="PTHR41694:SF3">
    <property type="entry name" value="RNA-DIRECTED DNA POLYMERASE-RELATED"/>
    <property type="match status" value="1"/>
</dbReference>
<dbReference type="OMA" id="MKRYQWR"/>
<evidence type="ECO:0000256" key="3">
    <source>
        <dbReference type="ARBA" id="ARBA00022695"/>
    </source>
</evidence>
<dbReference type="PROSITE" id="PS51027">
    <property type="entry name" value="INTEGRASE_DBD"/>
    <property type="match status" value="1"/>
</dbReference>
<feature type="domain" description="Integrase catalytic" evidence="15">
    <location>
        <begin position="279"/>
        <end position="439"/>
    </location>
</feature>
<dbReference type="InterPro" id="IPR003308">
    <property type="entry name" value="Integrase_Zn-bd_dom_N"/>
</dbReference>
<dbReference type="GeneTree" id="ENSGT00940000165826"/>
<dbReference type="EC" id="2.7.7.49" evidence="1"/>
<evidence type="ECO:0000259" key="15">
    <source>
        <dbReference type="PROSITE" id="PS50994"/>
    </source>
</evidence>
<evidence type="ECO:0000256" key="12">
    <source>
        <dbReference type="PROSITE-ProRule" id="PRU00506"/>
    </source>
</evidence>
<keyword evidence="11" id="KW-0863">Zinc-finger</keyword>
<reference evidence="17 18" key="1">
    <citation type="journal article" date="2010" name="Nature">
        <title>The genome of a songbird.</title>
        <authorList>
            <person name="Warren W.C."/>
            <person name="Clayton D.F."/>
            <person name="Ellegren H."/>
            <person name="Arnold A.P."/>
            <person name="Hillier L.W."/>
            <person name="Kunstner A."/>
            <person name="Searle S."/>
            <person name="White S."/>
            <person name="Vilella A.J."/>
            <person name="Fairley S."/>
            <person name="Heger A."/>
            <person name="Kong L."/>
            <person name="Ponting C.P."/>
            <person name="Jarvis E.D."/>
            <person name="Mello C.V."/>
            <person name="Minx P."/>
            <person name="Lovell P."/>
            <person name="Velho T.A."/>
            <person name="Ferris M."/>
            <person name="Balakrishnan C.N."/>
            <person name="Sinha S."/>
            <person name="Blatti C."/>
            <person name="London S.E."/>
            <person name="Li Y."/>
            <person name="Lin Y.C."/>
            <person name="George J."/>
            <person name="Sweedler J."/>
            <person name="Southey B."/>
            <person name="Gunaratne P."/>
            <person name="Watson M."/>
            <person name="Nam K."/>
            <person name="Backstrom N."/>
            <person name="Smeds L."/>
            <person name="Nabholz B."/>
            <person name="Itoh Y."/>
            <person name="Whitney O."/>
            <person name="Pfenning A.R."/>
            <person name="Howard J."/>
            <person name="Volker M."/>
            <person name="Skinner B.M."/>
            <person name="Griffin D.K."/>
            <person name="Ye L."/>
            <person name="McLaren W.M."/>
            <person name="Flicek P."/>
            <person name="Quesada V."/>
            <person name="Velasco G."/>
            <person name="Lopez-Otin C."/>
            <person name="Puente X.S."/>
            <person name="Olender T."/>
            <person name="Lancet D."/>
            <person name="Smit A.F."/>
            <person name="Hubley R."/>
            <person name="Konkel M.K."/>
            <person name="Walker J.A."/>
            <person name="Batzer M.A."/>
            <person name="Gu W."/>
            <person name="Pollock D.D."/>
            <person name="Chen L."/>
            <person name="Cheng Z."/>
            <person name="Eichler E.E."/>
            <person name="Stapley J."/>
            <person name="Slate J."/>
            <person name="Ekblom R."/>
            <person name="Birkhead T."/>
            <person name="Burke T."/>
            <person name="Burt D."/>
            <person name="Scharff C."/>
            <person name="Adam I."/>
            <person name="Richard H."/>
            <person name="Sultan M."/>
            <person name="Soldatov A."/>
            <person name="Lehrach H."/>
            <person name="Edwards S.V."/>
            <person name="Yang S.P."/>
            <person name="Li X."/>
            <person name="Graves T."/>
            <person name="Fulton L."/>
            <person name="Nelson J."/>
            <person name="Chinwalla A."/>
            <person name="Hou S."/>
            <person name="Mardis E.R."/>
            <person name="Wilson R.K."/>
        </authorList>
    </citation>
    <scope>NUCLEOTIDE SEQUENCE [LARGE SCALE GENOMIC DNA]</scope>
</reference>
<dbReference type="AlphaFoldDB" id="A0A674GKS0"/>
<evidence type="ECO:0000256" key="5">
    <source>
        <dbReference type="ARBA" id="ARBA00022723"/>
    </source>
</evidence>
<evidence type="ECO:0000259" key="16">
    <source>
        <dbReference type="PROSITE" id="PS51027"/>
    </source>
</evidence>
<accession>A0A674GKS0</accession>
<dbReference type="GO" id="GO:0003677">
    <property type="term" value="F:DNA binding"/>
    <property type="evidence" value="ECO:0007669"/>
    <property type="project" value="UniProtKB-KW"/>
</dbReference>
<dbReference type="InterPro" id="IPR017856">
    <property type="entry name" value="Integrase-like_N"/>
</dbReference>
<dbReference type="SUPFAM" id="SSF50122">
    <property type="entry name" value="DNA-binding domain of retroviral integrase"/>
    <property type="match status" value="1"/>
</dbReference>
<keyword evidence="2" id="KW-0808">Transferase</keyword>
<evidence type="ECO:0000256" key="6">
    <source>
        <dbReference type="ARBA" id="ARBA00022759"/>
    </source>
</evidence>
<dbReference type="Pfam" id="PF00552">
    <property type="entry name" value="IN_DBD_C"/>
    <property type="match status" value="1"/>
</dbReference>
<dbReference type="Gene3D" id="1.10.10.200">
    <property type="match status" value="1"/>
</dbReference>
<dbReference type="PANTHER" id="PTHR41694">
    <property type="entry name" value="ENDOGENOUS RETROVIRUS GROUP K MEMBER POL PROTEIN"/>
    <property type="match status" value="1"/>
</dbReference>
<dbReference type="GO" id="GO:0035613">
    <property type="term" value="F:RNA stem-loop binding"/>
    <property type="evidence" value="ECO:0007669"/>
    <property type="project" value="TreeGrafter"/>
</dbReference>
<keyword evidence="11" id="KW-0862">Zinc</keyword>
<keyword evidence="5" id="KW-0479">Metal-binding</keyword>
<dbReference type="SUPFAM" id="SSF53098">
    <property type="entry name" value="Ribonuclease H-like"/>
    <property type="match status" value="2"/>
</dbReference>
<evidence type="ECO:0000256" key="9">
    <source>
        <dbReference type="ARBA" id="ARBA00022918"/>
    </source>
</evidence>
<name>A0A674GKS0_TAEGU</name>
<evidence type="ECO:0000256" key="11">
    <source>
        <dbReference type="PROSITE-ProRule" id="PRU00450"/>
    </source>
</evidence>
<evidence type="ECO:0000256" key="4">
    <source>
        <dbReference type="ARBA" id="ARBA00022722"/>
    </source>
</evidence>
<dbReference type="InterPro" id="IPR012337">
    <property type="entry name" value="RNaseH-like_sf"/>
</dbReference>
<dbReference type="SUPFAM" id="SSF46919">
    <property type="entry name" value="N-terminal Zn binding domain of HIV integrase"/>
    <property type="match status" value="1"/>
</dbReference>
<dbReference type="Ensembl" id="ENSTGUT00000045885.1">
    <property type="protein sequence ID" value="ENSTGUP00000018465.1"/>
    <property type="gene ID" value="ENSTGUG00000026161.1"/>
</dbReference>
<dbReference type="Proteomes" id="UP000007754">
    <property type="component" value="Chromosome 1"/>
</dbReference>
<keyword evidence="3" id="KW-0548">Nucleotidyltransferase</keyword>
<dbReference type="Pfam" id="PF00075">
    <property type="entry name" value="RNase_H"/>
    <property type="match status" value="1"/>
</dbReference>
<dbReference type="InterPro" id="IPR002156">
    <property type="entry name" value="RNaseH_domain"/>
</dbReference>
<sequence>MVTALFELVARLIIKCRQRCLQLMAADPAKIILPVQWEDFDWSFAQSLSLQSALENFSGQITYHLPSHKLLQVAKFTQISLRPKNSQEPVQGHTVFTGSSGKTRKAIVTWRDGSEWQVLEGHEDGSAKLVELRAAVMAFERFSQEPFNLVTNSAYVADIAPRLGYSVLKEVSNPALFHLLKTLQSAIQARVHPYYVLHVRSHTDLPGFVAEGNRRADKLPNPAWVAPQPDTLAQAKASHGFLHQNAHTLQKQFQLTPTEACDVVESCDDCHVLAAPLLAGVNPRGLRALELCQTAVTQIAEFGRLKYVHVTVDTFSSAMWASTHTGEQARNVLAHWKQAFAVLGVPSAVKTDNGPAYASQQVRQFLQSWGVSHSPTHSPTGQAIVECAHGTLKVVLQKQKWGMQGETPQSRLAKALYTVNHLTVPQNSNNPIILNHHLSLQSSDEAHQPQAKVRVRNLVTKQWEGPYDLIALGLGYACVSTDTGARWVPSKCVHPDLRPQRQNPANW</sequence>